<sequence>LVIWNVILRFMGDLPEPVLYARSSQQGSSVMRQIHDTLGREHGAQVPQHSRSAQRSGCKDKGTKDISSMKLKRSSRITGQVASQLNIGE</sequence>
<feature type="compositionally biased region" description="Polar residues" evidence="1">
    <location>
        <begin position="76"/>
        <end position="89"/>
    </location>
</feature>
<name>A0A2J8M1L1_PANTR</name>
<evidence type="ECO:0000313" key="3">
    <source>
        <dbReference type="Proteomes" id="UP000236370"/>
    </source>
</evidence>
<dbReference type="AlphaFoldDB" id="A0A2J8M1L1"/>
<feature type="region of interest" description="Disordered" evidence="1">
    <location>
        <begin position="41"/>
        <end position="89"/>
    </location>
</feature>
<evidence type="ECO:0000256" key="1">
    <source>
        <dbReference type="SAM" id="MobiDB-lite"/>
    </source>
</evidence>
<dbReference type="InterPro" id="IPR038185">
    <property type="entry name" value="MyTH4_dom_sf"/>
</dbReference>
<reference evidence="2 3" key="1">
    <citation type="submission" date="2017-12" db="EMBL/GenBank/DDBJ databases">
        <title>High-resolution comparative analysis of great ape genomes.</title>
        <authorList>
            <person name="Pollen A."/>
            <person name="Hastie A."/>
            <person name="Hormozdiari F."/>
            <person name="Dougherty M."/>
            <person name="Liu R."/>
            <person name="Chaisson M."/>
            <person name="Hoppe E."/>
            <person name="Hill C."/>
            <person name="Pang A."/>
            <person name="Hillier L."/>
            <person name="Baker C."/>
            <person name="Armstrong J."/>
            <person name="Shendure J."/>
            <person name="Paten B."/>
            <person name="Wilson R."/>
            <person name="Chao H."/>
            <person name="Schneider V."/>
            <person name="Ventura M."/>
            <person name="Kronenberg Z."/>
            <person name="Murali S."/>
            <person name="Gordon D."/>
            <person name="Cantsilieris S."/>
            <person name="Munson K."/>
            <person name="Nelson B."/>
            <person name="Raja A."/>
            <person name="Underwood J."/>
            <person name="Diekhans M."/>
            <person name="Fiddes I."/>
            <person name="Haussler D."/>
            <person name="Eichler E."/>
        </authorList>
    </citation>
    <scope>NUCLEOTIDE SEQUENCE [LARGE SCALE GENOMIC DNA]</scope>
    <source>
        <strain evidence="2">Yerkes chimp pedigree #C0471</strain>
    </source>
</reference>
<dbReference type="Gene3D" id="1.25.40.530">
    <property type="entry name" value="MyTH4 domain"/>
    <property type="match status" value="1"/>
</dbReference>
<protein>
    <submittedName>
        <fullName evidence="2">MYO7B isoform 8</fullName>
    </submittedName>
</protein>
<feature type="non-terminal residue" evidence="2">
    <location>
        <position position="89"/>
    </location>
</feature>
<accession>A0A2J8M1L1</accession>
<dbReference type="EMBL" id="NBAG03000272">
    <property type="protein sequence ID" value="PNI53413.1"/>
    <property type="molecule type" value="Genomic_DNA"/>
</dbReference>
<gene>
    <name evidence="2" type="ORF">CK820_G0024225</name>
</gene>
<feature type="non-terminal residue" evidence="2">
    <location>
        <position position="1"/>
    </location>
</feature>
<proteinExistence type="predicted"/>
<comment type="caution">
    <text evidence="2">The sequence shown here is derived from an EMBL/GenBank/DDBJ whole genome shotgun (WGS) entry which is preliminary data.</text>
</comment>
<evidence type="ECO:0000313" key="2">
    <source>
        <dbReference type="EMBL" id="PNI53413.1"/>
    </source>
</evidence>
<dbReference type="Proteomes" id="UP000236370">
    <property type="component" value="Unassembled WGS sequence"/>
</dbReference>
<organism evidence="2 3">
    <name type="scientific">Pan troglodytes</name>
    <name type="common">Chimpanzee</name>
    <dbReference type="NCBI Taxonomy" id="9598"/>
    <lineage>
        <taxon>Eukaryota</taxon>
        <taxon>Metazoa</taxon>
        <taxon>Chordata</taxon>
        <taxon>Craniata</taxon>
        <taxon>Vertebrata</taxon>
        <taxon>Euteleostomi</taxon>
        <taxon>Mammalia</taxon>
        <taxon>Eutheria</taxon>
        <taxon>Euarchontoglires</taxon>
        <taxon>Primates</taxon>
        <taxon>Haplorrhini</taxon>
        <taxon>Catarrhini</taxon>
        <taxon>Hominidae</taxon>
        <taxon>Pan</taxon>
    </lineage>
</organism>